<evidence type="ECO:0000259" key="7">
    <source>
        <dbReference type="PROSITE" id="PS50184"/>
    </source>
</evidence>
<proteinExistence type="predicted"/>
<dbReference type="SMART" id="SM00215">
    <property type="entry name" value="VWC_out"/>
    <property type="match status" value="2"/>
</dbReference>
<evidence type="ECO:0000313" key="9">
    <source>
        <dbReference type="Proteomes" id="UP000092443"/>
    </source>
</evidence>
<keyword evidence="3" id="KW-0732">Signal</keyword>
<dbReference type="PROSITE" id="PS50184">
    <property type="entry name" value="VWFC_2"/>
    <property type="match status" value="3"/>
</dbReference>
<dbReference type="Pfam" id="PF00094">
    <property type="entry name" value="VWD"/>
    <property type="match status" value="1"/>
</dbReference>
<dbReference type="PANTHER" id="PTHR46698:SF4">
    <property type="entry name" value="CROSSVEINLESS 2"/>
    <property type="match status" value="1"/>
</dbReference>
<feature type="domain" description="VWFD" evidence="8">
    <location>
        <begin position="576"/>
        <end position="750"/>
    </location>
</feature>
<dbReference type="PROSITE" id="PS01208">
    <property type="entry name" value="VWFC_1"/>
    <property type="match status" value="1"/>
</dbReference>
<dbReference type="Pfam" id="PF00093">
    <property type="entry name" value="VWC"/>
    <property type="match status" value="3"/>
</dbReference>
<dbReference type="SMART" id="SM00832">
    <property type="entry name" value="C8"/>
    <property type="match status" value="1"/>
</dbReference>
<evidence type="ECO:0000256" key="1">
    <source>
        <dbReference type="ARBA" id="ARBA00004613"/>
    </source>
</evidence>
<dbReference type="InterPro" id="IPR014853">
    <property type="entry name" value="VWF/SSPO/ZAN-like_Cys-rich_dom"/>
</dbReference>
<dbReference type="InterPro" id="IPR001007">
    <property type="entry name" value="VWF_dom"/>
</dbReference>
<keyword evidence="9" id="KW-1185">Reference proteome</keyword>
<comment type="subcellular location">
    <subcellularLocation>
        <location evidence="1">Secreted</location>
    </subcellularLocation>
</comment>
<organism evidence="9 10">
    <name type="scientific">Glossina fuscipes</name>
    <dbReference type="NCBI Taxonomy" id="7396"/>
    <lineage>
        <taxon>Eukaryota</taxon>
        <taxon>Metazoa</taxon>
        <taxon>Ecdysozoa</taxon>
        <taxon>Arthropoda</taxon>
        <taxon>Hexapoda</taxon>
        <taxon>Insecta</taxon>
        <taxon>Pterygota</taxon>
        <taxon>Neoptera</taxon>
        <taxon>Endopterygota</taxon>
        <taxon>Diptera</taxon>
        <taxon>Brachycera</taxon>
        <taxon>Muscomorpha</taxon>
        <taxon>Hippoboscoidea</taxon>
        <taxon>Glossinidae</taxon>
        <taxon>Glossina</taxon>
    </lineage>
</organism>
<dbReference type="SMART" id="SM00214">
    <property type="entry name" value="VWC"/>
    <property type="match status" value="5"/>
</dbReference>
<name>A0A9C6DZD0_9MUSC</name>
<reference evidence="10" key="1">
    <citation type="submission" date="2025-08" db="UniProtKB">
        <authorList>
            <consortium name="RefSeq"/>
        </authorList>
    </citation>
    <scope>IDENTIFICATION</scope>
    <source>
        <tissue evidence="10">Whole body pupa</tissue>
    </source>
</reference>
<feature type="region of interest" description="Disordered" evidence="5">
    <location>
        <begin position="870"/>
        <end position="893"/>
    </location>
</feature>
<dbReference type="PANTHER" id="PTHR46698">
    <property type="entry name" value="CROSSVEINLESS 2"/>
    <property type="match status" value="1"/>
</dbReference>
<keyword evidence="4" id="KW-0677">Repeat</keyword>
<keyword evidence="2" id="KW-0964">Secreted</keyword>
<feature type="transmembrane region" description="Helical" evidence="6">
    <location>
        <begin position="147"/>
        <end position="167"/>
    </location>
</feature>
<evidence type="ECO:0000256" key="4">
    <source>
        <dbReference type="ARBA" id="ARBA00022737"/>
    </source>
</evidence>
<dbReference type="GO" id="GO:0030513">
    <property type="term" value="P:positive regulation of BMP signaling pathway"/>
    <property type="evidence" value="ECO:0007669"/>
    <property type="project" value="TreeGrafter"/>
</dbReference>
<feature type="domain" description="VWFC" evidence="7">
    <location>
        <begin position="449"/>
        <end position="506"/>
    </location>
</feature>
<keyword evidence="6" id="KW-0472">Membrane</keyword>
<feature type="compositionally biased region" description="Basic residues" evidence="5">
    <location>
        <begin position="874"/>
        <end position="890"/>
    </location>
</feature>
<evidence type="ECO:0000313" key="10">
    <source>
        <dbReference type="RefSeq" id="XP_037897333.1"/>
    </source>
</evidence>
<dbReference type="InterPro" id="IPR052424">
    <property type="entry name" value="Kielin_Chordin-BMP_Reg"/>
</dbReference>
<dbReference type="GO" id="GO:0005576">
    <property type="term" value="C:extracellular region"/>
    <property type="evidence" value="ECO:0007669"/>
    <property type="project" value="UniProtKB-SubCell"/>
</dbReference>
<dbReference type="Gene3D" id="6.20.200.20">
    <property type="match status" value="4"/>
</dbReference>
<feature type="domain" description="VWFC" evidence="7">
    <location>
        <begin position="512"/>
        <end position="572"/>
    </location>
</feature>
<protein>
    <submittedName>
        <fullName evidence="10">BMP-binding endothelial regulator protein isoform X1</fullName>
    </submittedName>
</protein>
<dbReference type="InterPro" id="IPR001846">
    <property type="entry name" value="VWF_type-D"/>
</dbReference>
<dbReference type="KEGG" id="gfs:119642306"/>
<evidence type="ECO:0000259" key="8">
    <source>
        <dbReference type="PROSITE" id="PS51233"/>
    </source>
</evidence>
<dbReference type="RefSeq" id="XP_037897333.1">
    <property type="nucleotide sequence ID" value="XM_038041405.1"/>
</dbReference>
<feature type="transmembrane region" description="Helical" evidence="6">
    <location>
        <begin position="227"/>
        <end position="244"/>
    </location>
</feature>
<dbReference type="GO" id="GO:0036122">
    <property type="term" value="F:BMP binding"/>
    <property type="evidence" value="ECO:0007669"/>
    <property type="project" value="TreeGrafter"/>
</dbReference>
<evidence type="ECO:0000256" key="6">
    <source>
        <dbReference type="SAM" id="Phobius"/>
    </source>
</evidence>
<keyword evidence="6" id="KW-0812">Transmembrane</keyword>
<accession>A0A9C6DZD0</accession>
<sequence>MNNGTLLRRFERKMFIKICANTKRPRITTSISNSNNINMPTLADAQTATTTTTAAVGTMRTMSTITVPKAAERSSTSSVPLTLFTSSTTTLMSALSTPSITHPTTNEFKPRKSIADQTVFVRCQKLKKSKQQQKQHNLLTLLRLRTVLIMIVMMMKNLTSIIMTTILTNKKPTSHRQTVSGLNEIIIDGCNNDDDATAFTAATVETVAASSSSVEAVANIYNSNRGYVLLSYLVVLLVVCIVNTSSVEAAESLLGGDLQSCSNEGEEVQIGIKNSKCFKCACQNGFVKCDQKMCPSIDDCYLLEKKTSDTCCSKCKDCIYRGVPYISGSEWSDPDDPCRTYKCVGSVITETIMKCYTQCDDNQLTKPKPGECCPTCQSCKINGQYVQEGQTVVASIDDRCLVCQCTGSQLKCVKKTCPVLQCPITRQKLHPNECCPRCTEQREFMPLPGKCFFNNKIFYDKIGFNPDRCTNCTCLNGTSICKRKTCPILECSPEYQEMDGCCPRCLTSEVRSECIYLGKTYQTNETWNISPCRSCRCIGGGIQCSEMMCPPVKCSLNEELKIPNGECCPQCIETAGTCTVFGDPHFRTFDGKFYSFQGSCKYLLAADCRDHTFSIRLTNDGRTTNRSSWAKTVTLKLKGLRVNLGQKLRVKINGSRTPLPYSQGVVTNLERINNSIMLKTELGLNVEWDGNNFLQIIVPSSYKRRLCGLCGNYNGLVRDDLTSRDGVNHSDQEVWRFANSWKVGGPKSCSRRLENIAAQPTCKQRKSNAFCKPLRESALFGNCDSSLNPINFIDSCKMDVCECPTGMCHCDSFAAYAHECQRLGVNVPDWRTVTNCPFGVWKRNLTTTISSLKHNPYYGDLSFLEQPTNYRQSHGSHRKQSHKRKQKHQQHHDNQLLQRDFINKHVPKNLLISKSPDRTPPPLH</sequence>
<dbReference type="Proteomes" id="UP000092443">
    <property type="component" value="Unplaced"/>
</dbReference>
<dbReference type="SMART" id="SM00216">
    <property type="entry name" value="VWD"/>
    <property type="match status" value="1"/>
</dbReference>
<dbReference type="Pfam" id="PF08742">
    <property type="entry name" value="C8"/>
    <property type="match status" value="1"/>
</dbReference>
<gene>
    <name evidence="10" type="primary">LOC119642306</name>
</gene>
<dbReference type="PROSITE" id="PS51233">
    <property type="entry name" value="VWFD"/>
    <property type="match status" value="1"/>
</dbReference>
<evidence type="ECO:0000256" key="5">
    <source>
        <dbReference type="SAM" id="MobiDB-lite"/>
    </source>
</evidence>
<dbReference type="SUPFAM" id="SSF57603">
    <property type="entry name" value="FnI-like domain"/>
    <property type="match status" value="4"/>
</dbReference>
<evidence type="ECO:0000256" key="2">
    <source>
        <dbReference type="ARBA" id="ARBA00022525"/>
    </source>
</evidence>
<dbReference type="GeneID" id="119642306"/>
<keyword evidence="6" id="KW-1133">Transmembrane helix</keyword>
<dbReference type="AlphaFoldDB" id="A0A9C6DZD0"/>
<evidence type="ECO:0000256" key="3">
    <source>
        <dbReference type="ARBA" id="ARBA00022729"/>
    </source>
</evidence>
<feature type="domain" description="VWFC" evidence="7">
    <location>
        <begin position="377"/>
        <end position="439"/>
    </location>
</feature>